<reference evidence="2" key="1">
    <citation type="journal article" date="2024" name="Proc. Natl. Acad. Sci. U.S.A.">
        <title>Extraordinary preservation of gene collinearity over three hundred million years revealed in homosporous lycophytes.</title>
        <authorList>
            <person name="Li C."/>
            <person name="Wickell D."/>
            <person name="Kuo L.Y."/>
            <person name="Chen X."/>
            <person name="Nie B."/>
            <person name="Liao X."/>
            <person name="Peng D."/>
            <person name="Ji J."/>
            <person name="Jenkins J."/>
            <person name="Williams M."/>
            <person name="Shu S."/>
            <person name="Plott C."/>
            <person name="Barry K."/>
            <person name="Rajasekar S."/>
            <person name="Grimwood J."/>
            <person name="Han X."/>
            <person name="Sun S."/>
            <person name="Hou Z."/>
            <person name="He W."/>
            <person name="Dai G."/>
            <person name="Sun C."/>
            <person name="Schmutz J."/>
            <person name="Leebens-Mack J.H."/>
            <person name="Li F.W."/>
            <person name="Wang L."/>
        </authorList>
    </citation>
    <scope>NUCLEOTIDE SEQUENCE [LARGE SCALE GENOMIC DNA]</scope>
    <source>
        <strain evidence="2">cv. PW_Plant_1</strain>
    </source>
</reference>
<evidence type="ECO:0000313" key="2">
    <source>
        <dbReference type="Proteomes" id="UP001162992"/>
    </source>
</evidence>
<comment type="caution">
    <text evidence="1">The sequence shown here is derived from an EMBL/GenBank/DDBJ whole genome shotgun (WGS) entry which is preliminary data.</text>
</comment>
<proteinExistence type="predicted"/>
<evidence type="ECO:0000313" key="1">
    <source>
        <dbReference type="EMBL" id="KAJ7554496.1"/>
    </source>
</evidence>
<sequence length="652" mass="73656">MGWFWIETPLMTKGTREFFCHFNFARNCSGKWLHGWLNFHLVAASNRSQCWEASVNGLHQLLPPNKPLNGRSCLNPKSRPKHQFVEKRMEEEQVDLKRTIKDLEVHGRRHRSDVSTAFVRAIQACDKTNASVTLNHVRNQVIELGYESDVYVANALITMYVKCGNLMEARHVLDKLYNGNSISWTAMMAGYVKHKKAYEALLLFQQMKVKGLKPTPVTFVYVLNACASLCALEKGKAFHEDIVEAGIQTNVFVSNALIDMYAKCGDLVRARLVFDNMSHRNIVSWTAMIAGYAKRSSAEESLKLFSQMKTQGLKPKERTYVCVINACACLAALDQGMLFHEEIVAANFHFNIFVANALIDMYGKCGSIFHAKRVFDSMHIRDAVSWTSMIKANASHGNYQDALKLFYQMKQEGFKPDKVTFICILNLCAKLAALDVGKQVHANIVEAGLKSDVYVGNALVDFYSKCGNLEVAREVFMAISSRNVISWTTMIAGYALHRRAKEAFELFWQMQRETVKPDEATFGSILSLCSHLGLVQEGRKLFSLMVQDFRLTPNLEHYGCMIDLFGRAGNLSEAITIIKKMPRPPEAVQWTALLAACRLHRNVELAEYAIEHILNCEPQSTAALVQLGNVYAESGRQDDLVKLREMLKNRGF</sequence>
<gene>
    <name evidence="1" type="ORF">O6H91_06G143700</name>
</gene>
<name>A0ACC2DJX1_DIPCM</name>
<organism evidence="1 2">
    <name type="scientific">Diphasiastrum complanatum</name>
    <name type="common">Issler's clubmoss</name>
    <name type="synonym">Lycopodium complanatum</name>
    <dbReference type="NCBI Taxonomy" id="34168"/>
    <lineage>
        <taxon>Eukaryota</taxon>
        <taxon>Viridiplantae</taxon>
        <taxon>Streptophyta</taxon>
        <taxon>Embryophyta</taxon>
        <taxon>Tracheophyta</taxon>
        <taxon>Lycopodiopsida</taxon>
        <taxon>Lycopodiales</taxon>
        <taxon>Lycopodiaceae</taxon>
        <taxon>Lycopodioideae</taxon>
        <taxon>Diphasiastrum</taxon>
    </lineage>
</organism>
<dbReference type="EMBL" id="CM055097">
    <property type="protein sequence ID" value="KAJ7554496.1"/>
    <property type="molecule type" value="Genomic_DNA"/>
</dbReference>
<accession>A0ACC2DJX1</accession>
<dbReference type="Proteomes" id="UP001162992">
    <property type="component" value="Chromosome 6"/>
</dbReference>
<protein>
    <submittedName>
        <fullName evidence="1">Uncharacterized protein</fullName>
    </submittedName>
</protein>
<keyword evidence="2" id="KW-1185">Reference proteome</keyword>